<feature type="domain" description="NB-ARC" evidence="8">
    <location>
        <begin position="199"/>
        <end position="358"/>
    </location>
</feature>
<dbReference type="InterPro" id="IPR041118">
    <property type="entry name" value="Rx_N"/>
</dbReference>
<feature type="domain" description="Disease resistance N-terminal" evidence="9">
    <location>
        <begin position="12"/>
        <end position="98"/>
    </location>
</feature>
<comment type="similarity">
    <text evidence="1">Belongs to the disease resistance NB-LRR family.</text>
</comment>
<dbReference type="Gene3D" id="3.80.10.10">
    <property type="entry name" value="Ribonuclease Inhibitor"/>
    <property type="match status" value="1"/>
</dbReference>
<dbReference type="EMBL" id="JAUUTY010000005">
    <property type="protein sequence ID" value="KAK1632661.1"/>
    <property type="molecule type" value="Genomic_DNA"/>
</dbReference>
<keyword evidence="5" id="KW-0611">Plant defense</keyword>
<evidence type="ECO:0000259" key="11">
    <source>
        <dbReference type="Pfam" id="PF23598"/>
    </source>
</evidence>
<dbReference type="Pfam" id="PF23598">
    <property type="entry name" value="LRR_14"/>
    <property type="match status" value="1"/>
</dbReference>
<dbReference type="Pfam" id="PF23559">
    <property type="entry name" value="WHD_DRP"/>
    <property type="match status" value="1"/>
</dbReference>
<dbReference type="Proteomes" id="UP001231189">
    <property type="component" value="Unassembled WGS sequence"/>
</dbReference>
<dbReference type="InterPro" id="IPR036388">
    <property type="entry name" value="WH-like_DNA-bd_sf"/>
</dbReference>
<name>A0AAD8RW10_LOLMU</name>
<dbReference type="PRINTS" id="PR00364">
    <property type="entry name" value="DISEASERSIST"/>
</dbReference>
<dbReference type="InterPro" id="IPR044974">
    <property type="entry name" value="Disease_R_plants"/>
</dbReference>
<dbReference type="CDD" id="cd14798">
    <property type="entry name" value="RX-CC_like"/>
    <property type="match status" value="1"/>
</dbReference>
<keyword evidence="2" id="KW-0433">Leucine-rich repeat</keyword>
<evidence type="ECO:0000259" key="9">
    <source>
        <dbReference type="Pfam" id="PF18052"/>
    </source>
</evidence>
<dbReference type="Gene3D" id="1.10.10.10">
    <property type="entry name" value="Winged helix-like DNA-binding domain superfamily/Winged helix DNA-binding domain"/>
    <property type="match status" value="1"/>
</dbReference>
<dbReference type="Pfam" id="PF00931">
    <property type="entry name" value="NB-ARC"/>
    <property type="match status" value="1"/>
</dbReference>
<evidence type="ECO:0000259" key="10">
    <source>
        <dbReference type="Pfam" id="PF23559"/>
    </source>
</evidence>
<evidence type="ECO:0000256" key="1">
    <source>
        <dbReference type="ARBA" id="ARBA00008894"/>
    </source>
</evidence>
<dbReference type="InterPro" id="IPR055414">
    <property type="entry name" value="LRR_R13L4/SHOC2-like"/>
</dbReference>
<organism evidence="12 13">
    <name type="scientific">Lolium multiflorum</name>
    <name type="common">Italian ryegrass</name>
    <name type="synonym">Lolium perenne subsp. multiflorum</name>
    <dbReference type="NCBI Taxonomy" id="4521"/>
    <lineage>
        <taxon>Eukaryota</taxon>
        <taxon>Viridiplantae</taxon>
        <taxon>Streptophyta</taxon>
        <taxon>Embryophyta</taxon>
        <taxon>Tracheophyta</taxon>
        <taxon>Spermatophyta</taxon>
        <taxon>Magnoliopsida</taxon>
        <taxon>Liliopsida</taxon>
        <taxon>Poales</taxon>
        <taxon>Poaceae</taxon>
        <taxon>BOP clade</taxon>
        <taxon>Pooideae</taxon>
        <taxon>Poodae</taxon>
        <taxon>Poeae</taxon>
        <taxon>Poeae Chloroplast Group 2 (Poeae type)</taxon>
        <taxon>Loliodinae</taxon>
        <taxon>Loliinae</taxon>
        <taxon>Lolium</taxon>
    </lineage>
</organism>
<keyword evidence="4" id="KW-0547">Nucleotide-binding</keyword>
<feature type="region of interest" description="Disordered" evidence="7">
    <location>
        <begin position="970"/>
        <end position="1037"/>
    </location>
</feature>
<proteinExistence type="inferred from homology"/>
<dbReference type="Gene3D" id="1.20.5.4130">
    <property type="match status" value="1"/>
</dbReference>
<dbReference type="PANTHER" id="PTHR23155">
    <property type="entry name" value="DISEASE RESISTANCE PROTEIN RP"/>
    <property type="match status" value="1"/>
</dbReference>
<dbReference type="Pfam" id="PF18052">
    <property type="entry name" value="Rx_N"/>
    <property type="match status" value="1"/>
</dbReference>
<dbReference type="GO" id="GO:0002758">
    <property type="term" value="P:innate immune response-activating signaling pathway"/>
    <property type="evidence" value="ECO:0007669"/>
    <property type="project" value="UniProtKB-ARBA"/>
</dbReference>
<dbReference type="SUPFAM" id="SSF52540">
    <property type="entry name" value="P-loop containing nucleoside triphosphate hydrolases"/>
    <property type="match status" value="1"/>
</dbReference>
<keyword evidence="6" id="KW-0175">Coiled coil</keyword>
<dbReference type="InterPro" id="IPR027417">
    <property type="entry name" value="P-loop_NTPase"/>
</dbReference>
<dbReference type="AlphaFoldDB" id="A0AAD8RW10"/>
<evidence type="ECO:0000256" key="2">
    <source>
        <dbReference type="ARBA" id="ARBA00022614"/>
    </source>
</evidence>
<evidence type="ECO:0000259" key="8">
    <source>
        <dbReference type="Pfam" id="PF00931"/>
    </source>
</evidence>
<dbReference type="InterPro" id="IPR002182">
    <property type="entry name" value="NB-ARC"/>
</dbReference>
<evidence type="ECO:0000256" key="7">
    <source>
        <dbReference type="SAM" id="MobiDB-lite"/>
    </source>
</evidence>
<dbReference type="GO" id="GO:0043531">
    <property type="term" value="F:ADP binding"/>
    <property type="evidence" value="ECO:0007669"/>
    <property type="project" value="InterPro"/>
</dbReference>
<evidence type="ECO:0000313" key="13">
    <source>
        <dbReference type="Proteomes" id="UP001231189"/>
    </source>
</evidence>
<dbReference type="InterPro" id="IPR038005">
    <property type="entry name" value="RX-like_CC"/>
</dbReference>
<accession>A0AAD8RW10</accession>
<dbReference type="InterPro" id="IPR032675">
    <property type="entry name" value="LRR_dom_sf"/>
</dbReference>
<feature type="region of interest" description="Disordered" evidence="7">
    <location>
        <begin position="137"/>
        <end position="159"/>
    </location>
</feature>
<evidence type="ECO:0000256" key="4">
    <source>
        <dbReference type="ARBA" id="ARBA00022741"/>
    </source>
</evidence>
<evidence type="ECO:0000256" key="3">
    <source>
        <dbReference type="ARBA" id="ARBA00022737"/>
    </source>
</evidence>
<dbReference type="GO" id="GO:0042742">
    <property type="term" value="P:defense response to bacterium"/>
    <property type="evidence" value="ECO:0007669"/>
    <property type="project" value="UniProtKB-ARBA"/>
</dbReference>
<dbReference type="InterPro" id="IPR058922">
    <property type="entry name" value="WHD_DRP"/>
</dbReference>
<evidence type="ECO:0000256" key="6">
    <source>
        <dbReference type="ARBA" id="ARBA00023054"/>
    </source>
</evidence>
<feature type="domain" description="Disease resistance protein winged helix" evidence="10">
    <location>
        <begin position="436"/>
        <end position="509"/>
    </location>
</feature>
<comment type="caution">
    <text evidence="12">The sequence shown here is derived from an EMBL/GenBank/DDBJ whole genome shotgun (WGS) entry which is preliminary data.</text>
</comment>
<gene>
    <name evidence="12" type="ORF">QYE76_006976</name>
</gene>
<dbReference type="PANTHER" id="PTHR23155:SF1227">
    <property type="entry name" value="OS11G0462500 PROTEIN"/>
    <property type="match status" value="1"/>
</dbReference>
<feature type="compositionally biased region" description="Low complexity" evidence="7">
    <location>
        <begin position="139"/>
        <end position="154"/>
    </location>
</feature>
<dbReference type="FunFam" id="1.10.10.10:FF:000322">
    <property type="entry name" value="Probable disease resistance protein At1g63360"/>
    <property type="match status" value="1"/>
</dbReference>
<feature type="domain" description="Disease resistance R13L4/SHOC-2-like LRR" evidence="11">
    <location>
        <begin position="555"/>
        <end position="915"/>
    </location>
</feature>
<reference evidence="12" key="1">
    <citation type="submission" date="2023-07" db="EMBL/GenBank/DDBJ databases">
        <title>A chromosome-level genome assembly of Lolium multiflorum.</title>
        <authorList>
            <person name="Chen Y."/>
            <person name="Copetti D."/>
            <person name="Kolliker R."/>
            <person name="Studer B."/>
        </authorList>
    </citation>
    <scope>NUCLEOTIDE SEQUENCE</scope>
    <source>
        <strain evidence="12">02402/16</strain>
        <tissue evidence="12">Leaf</tissue>
    </source>
</reference>
<feature type="compositionally biased region" description="Basic and acidic residues" evidence="7">
    <location>
        <begin position="972"/>
        <end position="989"/>
    </location>
</feature>
<dbReference type="Gene3D" id="3.40.50.300">
    <property type="entry name" value="P-loop containing nucleotide triphosphate hydrolases"/>
    <property type="match status" value="1"/>
</dbReference>
<keyword evidence="13" id="KW-1185">Reference proteome</keyword>
<keyword evidence="3" id="KW-0677">Repeat</keyword>
<protein>
    <submittedName>
        <fullName evidence="12">Uncharacterized protein</fullName>
    </submittedName>
</protein>
<feature type="compositionally biased region" description="Polar residues" evidence="7">
    <location>
        <begin position="1017"/>
        <end position="1030"/>
    </location>
</feature>
<evidence type="ECO:0000256" key="5">
    <source>
        <dbReference type="ARBA" id="ARBA00022821"/>
    </source>
</evidence>
<evidence type="ECO:0000313" key="12">
    <source>
        <dbReference type="EMBL" id="KAK1632661.1"/>
    </source>
</evidence>
<dbReference type="GO" id="GO:0009626">
    <property type="term" value="P:plant-type hypersensitive response"/>
    <property type="evidence" value="ECO:0007669"/>
    <property type="project" value="UniProtKB-ARBA"/>
</dbReference>
<sequence length="1070" mass="118954">MEAAVGAVAGKIAPKLLDFLQTNHKLRGELEHDIRYIKSEFVMICAAILQDEDRRRSSSADSGGGDHVQRAWIQMVRGLARDIEDCIDRFTRRVTLEAGAPWIRRKLHRFKTLKARGKFAAAIRDLRKTSAEASRLRESYQSSVGGGSSVLEPGPGAPAAEMETSLSAAGLPVAAVGMEGARDELMELMRETPQDQPREQLKVISLVGFGGIGKTLLARQAYDGAAESGYDARAWVRAGERGAVHVLKEILRQLQRDSSISIGALAGSTGSYCHLGKLRTSLRECLGTKRYFIVIDDVRTIFWHDIKEAFPAVSGVSSRVMVTTAIQSVANACSSAHGHVYVMKTLSQEHSRQLFFQEASLEDPPLASDGLPLALVTTAQFLQSKGDPRRWTSLCQNIGEHLETKETLARMKRVLVDSYTSLGSQDVKTCLLYMGIYPGGHPIRRGSLIRRWLAEGLIKDDHRRSAVSVAVDNFDELVDRSIIRPIDTSNSSSTEVKACQTHGMMIEFILHKSTCENFVTLLYDKAPLHSNIRWLSVHRKSAERARMNPKELRLVRSLTIFGKAHKSLLDFSKYELLRVLDLEECGNHLEDKHLKEICRKLLLLRYLSLRGAATITVCPKEIKKLRYLETLDVRRTKIDILPKEVMELPCLVHLFGRFKLEDVRWRMGKLQTSLSEKSKLETVSGFIVDKSQEFLQLMDKMEHLTRVKIWCESTAGTSSNLSRLSEAIKGFIKRGTDLKGSRSLSLNFNGQPQDLMNFSLEMDDYYYLSSLKLHNICSLPLFVTMLGGLTKLCLSSPDHKLCEDIFASLDRVCGLECVKLISTQLNKLVIRQGALASLRCLCIVVEVMTELKIQEGALPRLESLRLLCKDLNGFCGTTILSLERLKEVALHDGVSNETKHKWKEAAKNHPKRPKLLFVKTKLIGSEPVVETPAAPVTCTALSVKLDAICTGQRECPVQVFTSEMVDGVLCSDSKENGDSQRDGDGKEDMDNIDGLENTSRKDGLSTQVIDDQLIEDGTQSTDPNLAQNSDNGGGNARAKKVFDKDAVVDGHIRKSCTFGEGNSMERLLIG</sequence>
<dbReference type="SUPFAM" id="SSF52058">
    <property type="entry name" value="L domain-like"/>
    <property type="match status" value="1"/>
</dbReference>